<accession>A0A0B6ZJD9</accession>
<proteinExistence type="predicted"/>
<organism evidence="1">
    <name type="scientific">Arion vulgaris</name>
    <dbReference type="NCBI Taxonomy" id="1028688"/>
    <lineage>
        <taxon>Eukaryota</taxon>
        <taxon>Metazoa</taxon>
        <taxon>Spiralia</taxon>
        <taxon>Lophotrochozoa</taxon>
        <taxon>Mollusca</taxon>
        <taxon>Gastropoda</taxon>
        <taxon>Heterobranchia</taxon>
        <taxon>Euthyneura</taxon>
        <taxon>Panpulmonata</taxon>
        <taxon>Eupulmonata</taxon>
        <taxon>Stylommatophora</taxon>
        <taxon>Helicina</taxon>
        <taxon>Arionoidea</taxon>
        <taxon>Arionidae</taxon>
        <taxon>Arion</taxon>
    </lineage>
</organism>
<dbReference type="EMBL" id="HACG01021627">
    <property type="protein sequence ID" value="CEK68492.1"/>
    <property type="molecule type" value="Transcribed_RNA"/>
</dbReference>
<name>A0A0B6ZJD9_9EUPU</name>
<evidence type="ECO:0000313" key="1">
    <source>
        <dbReference type="EMBL" id="CEK68492.1"/>
    </source>
</evidence>
<protein>
    <submittedName>
        <fullName evidence="1">Uncharacterized protein</fullName>
    </submittedName>
</protein>
<feature type="non-terminal residue" evidence="1">
    <location>
        <position position="99"/>
    </location>
</feature>
<sequence length="99" mass="11361">NSTTTGQKCEFYLKQKKTRKNNFEDSGFSKSLKKNKKSANIFHNIFRKRRPVQHLVFGLPLSEVCDENLEPPEAIIKLMVLVYQQGPNTPGILRRGNKA</sequence>
<dbReference type="AlphaFoldDB" id="A0A0B6ZJD9"/>
<gene>
    <name evidence="1" type="primary">ORF66506</name>
</gene>
<feature type="non-terminal residue" evidence="1">
    <location>
        <position position="1"/>
    </location>
</feature>
<reference evidence="1" key="1">
    <citation type="submission" date="2014-12" db="EMBL/GenBank/DDBJ databases">
        <title>Insight into the proteome of Arion vulgaris.</title>
        <authorList>
            <person name="Aradska J."/>
            <person name="Bulat T."/>
            <person name="Smidak R."/>
            <person name="Sarate P."/>
            <person name="Gangsoo J."/>
            <person name="Sialana F."/>
            <person name="Bilban M."/>
            <person name="Lubec G."/>
        </authorList>
    </citation>
    <scope>NUCLEOTIDE SEQUENCE</scope>
    <source>
        <tissue evidence="1">Skin</tissue>
    </source>
</reference>